<dbReference type="PANTHER" id="PTHR35006">
    <property type="entry name" value="GLYOXALASE FAMILY PROTEIN (AFU_ORTHOLOGUE AFUA_5G14830)"/>
    <property type="match status" value="1"/>
</dbReference>
<dbReference type="SUPFAM" id="SSF54593">
    <property type="entry name" value="Glyoxalase/Bleomycin resistance protein/Dihydroxybiphenyl dioxygenase"/>
    <property type="match status" value="1"/>
</dbReference>
<dbReference type="PANTHER" id="PTHR35006:SF1">
    <property type="entry name" value="BLL2941 PROTEIN"/>
    <property type="match status" value="1"/>
</dbReference>
<proteinExistence type="predicted"/>
<dbReference type="EMBL" id="WTYV01000001">
    <property type="protein sequence ID" value="MXO70202.1"/>
    <property type="molecule type" value="Genomic_DNA"/>
</dbReference>
<dbReference type="InterPro" id="IPR029068">
    <property type="entry name" value="Glyas_Bleomycin-R_OHBP_Dase"/>
</dbReference>
<dbReference type="CDD" id="cd07262">
    <property type="entry name" value="VOC_like"/>
    <property type="match status" value="1"/>
</dbReference>
<dbReference type="Proteomes" id="UP000466966">
    <property type="component" value="Unassembled WGS sequence"/>
</dbReference>
<feature type="domain" description="VOC" evidence="1">
    <location>
        <begin position="1"/>
        <end position="123"/>
    </location>
</feature>
<accession>A0A844YSY5</accession>
<evidence type="ECO:0000313" key="3">
    <source>
        <dbReference type="Proteomes" id="UP000466966"/>
    </source>
</evidence>
<dbReference type="AlphaFoldDB" id="A0A844YSY5"/>
<dbReference type="PROSITE" id="PS51819">
    <property type="entry name" value="VOC"/>
    <property type="match status" value="1"/>
</dbReference>
<dbReference type="OrthoDB" id="9807407at2"/>
<name>A0A844YSY5_9SPHN</name>
<keyword evidence="3" id="KW-1185">Reference proteome</keyword>
<dbReference type="RefSeq" id="WP_160770804.1">
    <property type="nucleotide sequence ID" value="NZ_WTYV01000001.1"/>
</dbReference>
<reference evidence="2 3" key="1">
    <citation type="submission" date="2019-12" db="EMBL/GenBank/DDBJ databases">
        <title>Genomic-based taxomic classification of the family Erythrobacteraceae.</title>
        <authorList>
            <person name="Xu L."/>
        </authorList>
    </citation>
    <scope>NUCLEOTIDE SEQUENCE [LARGE SCALE GENOMIC DNA]</scope>
    <source>
        <strain evidence="2 3">M0322</strain>
    </source>
</reference>
<dbReference type="Pfam" id="PF00903">
    <property type="entry name" value="Glyoxalase"/>
    <property type="match status" value="1"/>
</dbReference>
<dbReference type="InterPro" id="IPR004360">
    <property type="entry name" value="Glyas_Fos-R_dOase_dom"/>
</dbReference>
<protein>
    <submittedName>
        <fullName evidence="2">VOC family protein</fullName>
    </submittedName>
</protein>
<evidence type="ECO:0000259" key="1">
    <source>
        <dbReference type="PROSITE" id="PS51819"/>
    </source>
</evidence>
<gene>
    <name evidence="2" type="ORF">GRI99_00975</name>
</gene>
<comment type="caution">
    <text evidence="2">The sequence shown here is derived from an EMBL/GenBank/DDBJ whole genome shotgun (WGS) entry which is preliminary data.</text>
</comment>
<dbReference type="InterPro" id="IPR037523">
    <property type="entry name" value="VOC_core"/>
</dbReference>
<sequence length="127" mass="12857">MFTHVRVGSTDPAASIAFYDATFAALGVSGQHKEGIHAMYGAPGGGLFMVGPPADGEPACHANGGTVGFTAASPEQVDAWHAAGLAKGGTCEGAPGPRPYGDMPMYGAYLRDPVGNKLCAFWIGSGE</sequence>
<organism evidence="2 3">
    <name type="scientific">Alteraurantiacibacter buctensis</name>
    <dbReference type="NCBI Taxonomy" id="1503981"/>
    <lineage>
        <taxon>Bacteria</taxon>
        <taxon>Pseudomonadati</taxon>
        <taxon>Pseudomonadota</taxon>
        <taxon>Alphaproteobacteria</taxon>
        <taxon>Sphingomonadales</taxon>
        <taxon>Erythrobacteraceae</taxon>
        <taxon>Alteraurantiacibacter</taxon>
    </lineage>
</organism>
<dbReference type="Gene3D" id="3.10.180.10">
    <property type="entry name" value="2,3-Dihydroxybiphenyl 1,2-Dioxygenase, domain 1"/>
    <property type="match status" value="1"/>
</dbReference>
<evidence type="ECO:0000313" key="2">
    <source>
        <dbReference type="EMBL" id="MXO70202.1"/>
    </source>
</evidence>